<reference evidence="4 5" key="2">
    <citation type="submission" date="2024-07" db="EMBL/GenBank/DDBJ databases">
        <authorList>
            <person name="Akdeniz Z."/>
        </authorList>
    </citation>
    <scope>NUCLEOTIDE SEQUENCE [LARGE SCALE GENOMIC DNA]</scope>
</reference>
<dbReference type="Gene3D" id="3.40.50.300">
    <property type="entry name" value="P-loop containing nucleotide triphosphate hydrolases"/>
    <property type="match status" value="1"/>
</dbReference>
<dbReference type="PROSITE" id="PS51419">
    <property type="entry name" value="RAB"/>
    <property type="match status" value="1"/>
</dbReference>
<dbReference type="GO" id="GO:0003924">
    <property type="term" value="F:GTPase activity"/>
    <property type="evidence" value="ECO:0007669"/>
    <property type="project" value="InterPro"/>
</dbReference>
<dbReference type="AlphaFoldDB" id="A0AA86VAB8"/>
<dbReference type="SUPFAM" id="SSF52540">
    <property type="entry name" value="P-loop containing nucleoside triphosphate hydrolases"/>
    <property type="match status" value="1"/>
</dbReference>
<keyword evidence="2" id="KW-0342">GTP-binding</keyword>
<dbReference type="InterPro" id="IPR001806">
    <property type="entry name" value="Small_GTPase"/>
</dbReference>
<gene>
    <name evidence="4" type="ORF">HINF_LOCUS14118</name>
    <name evidence="3" type="ORF">HINF_LOCUS48633</name>
</gene>
<comment type="caution">
    <text evidence="3">The sequence shown here is derived from an EMBL/GenBank/DDBJ whole genome shotgun (WGS) entry which is preliminary data.</text>
</comment>
<keyword evidence="5" id="KW-1185">Reference proteome</keyword>
<dbReference type="InterPro" id="IPR050227">
    <property type="entry name" value="Rab"/>
</dbReference>
<evidence type="ECO:0000256" key="1">
    <source>
        <dbReference type="ARBA" id="ARBA00022741"/>
    </source>
</evidence>
<dbReference type="GO" id="GO:0005525">
    <property type="term" value="F:GTP binding"/>
    <property type="evidence" value="ECO:0007669"/>
    <property type="project" value="UniProtKB-KW"/>
</dbReference>
<dbReference type="Pfam" id="PF00071">
    <property type="entry name" value="Ras"/>
    <property type="match status" value="1"/>
</dbReference>
<dbReference type="SMART" id="SM00175">
    <property type="entry name" value="RAB"/>
    <property type="match status" value="1"/>
</dbReference>
<dbReference type="PANTHER" id="PTHR47977">
    <property type="entry name" value="RAS-RELATED PROTEIN RAB"/>
    <property type="match status" value="1"/>
</dbReference>
<dbReference type="EMBL" id="CAXDID020000033">
    <property type="protein sequence ID" value="CAL5995611.1"/>
    <property type="molecule type" value="Genomic_DNA"/>
</dbReference>
<dbReference type="EMBL" id="CATOUU010000937">
    <property type="protein sequence ID" value="CAI9960988.1"/>
    <property type="molecule type" value="Genomic_DNA"/>
</dbReference>
<dbReference type="InterPro" id="IPR027417">
    <property type="entry name" value="P-loop_NTPase"/>
</dbReference>
<accession>A0AA86VAB8</accession>
<name>A0AA86VAB8_9EUKA</name>
<organism evidence="3">
    <name type="scientific">Hexamita inflata</name>
    <dbReference type="NCBI Taxonomy" id="28002"/>
    <lineage>
        <taxon>Eukaryota</taxon>
        <taxon>Metamonada</taxon>
        <taxon>Diplomonadida</taxon>
        <taxon>Hexamitidae</taxon>
        <taxon>Hexamitinae</taxon>
        <taxon>Hexamita</taxon>
    </lineage>
</organism>
<sequence length="212" mass="24875">MNDQYDYVLKVVMLGTQKTGKTYFLNKLKQKQYNEYIATLGLDMIFQNYNIDHLNKTSCTRLQIWDNGQQPLQMSLNSILGGSMGICIFCNTNDKSSFDQCGIYLKQIRDSCRKDVIIMLIGNTYSNERIVQTDELVQFSQHHNILYTEINDELNSTDCYSILHKIASFVVIKQNQWLEKEKDLLNQQKEIPWMTYEEAQKMINAQKKKLKK</sequence>
<protein>
    <submittedName>
        <fullName evidence="3">Rab1a</fullName>
    </submittedName>
</protein>
<evidence type="ECO:0000313" key="4">
    <source>
        <dbReference type="EMBL" id="CAL5995611.1"/>
    </source>
</evidence>
<dbReference type="SMART" id="SM00173">
    <property type="entry name" value="RAS"/>
    <property type="match status" value="1"/>
</dbReference>
<keyword evidence="1" id="KW-0547">Nucleotide-binding</keyword>
<evidence type="ECO:0000313" key="5">
    <source>
        <dbReference type="Proteomes" id="UP001642409"/>
    </source>
</evidence>
<evidence type="ECO:0000313" key="3">
    <source>
        <dbReference type="EMBL" id="CAI9960988.1"/>
    </source>
</evidence>
<reference evidence="3" key="1">
    <citation type="submission" date="2023-06" db="EMBL/GenBank/DDBJ databases">
        <authorList>
            <person name="Kurt Z."/>
        </authorList>
    </citation>
    <scope>NUCLEOTIDE SEQUENCE</scope>
</reference>
<dbReference type="Proteomes" id="UP001642409">
    <property type="component" value="Unassembled WGS sequence"/>
</dbReference>
<proteinExistence type="predicted"/>
<evidence type="ECO:0000256" key="2">
    <source>
        <dbReference type="ARBA" id="ARBA00023134"/>
    </source>
</evidence>